<dbReference type="PANTHER" id="PTHR43283">
    <property type="entry name" value="BETA-LACTAMASE-RELATED"/>
    <property type="match status" value="1"/>
</dbReference>
<evidence type="ECO:0000313" key="3">
    <source>
        <dbReference type="EMBL" id="KEO96727.1"/>
    </source>
</evidence>
<dbReference type="Gene3D" id="3.40.710.10">
    <property type="entry name" value="DD-peptidase/beta-lactamase superfamily"/>
    <property type="match status" value="1"/>
</dbReference>
<keyword evidence="4" id="KW-1185">Reference proteome</keyword>
<dbReference type="InterPro" id="IPR050789">
    <property type="entry name" value="Diverse_Enzym_Activities"/>
</dbReference>
<keyword evidence="1" id="KW-0732">Signal</keyword>
<gene>
    <name evidence="3" type="ORF">EH32_08570</name>
</gene>
<dbReference type="RefSeq" id="WP_051697735.1">
    <property type="nucleotide sequence ID" value="NZ_CP017057.1"/>
</dbReference>
<dbReference type="SUPFAM" id="SSF56601">
    <property type="entry name" value="beta-lactamase/transpeptidase-like"/>
    <property type="match status" value="1"/>
</dbReference>
<dbReference type="PANTHER" id="PTHR43283:SF7">
    <property type="entry name" value="BETA-LACTAMASE-RELATED DOMAIN-CONTAINING PROTEIN"/>
    <property type="match status" value="1"/>
</dbReference>
<name>A0A074NGH5_9SPHN</name>
<dbReference type="Proteomes" id="UP000027866">
    <property type="component" value="Unassembled WGS sequence"/>
</dbReference>
<dbReference type="InterPro" id="IPR001466">
    <property type="entry name" value="Beta-lactam-related"/>
</dbReference>
<evidence type="ECO:0000256" key="1">
    <source>
        <dbReference type="SAM" id="SignalP"/>
    </source>
</evidence>
<accession>A0A074NGH5</accession>
<dbReference type="InterPro" id="IPR012338">
    <property type="entry name" value="Beta-lactam/transpept-like"/>
</dbReference>
<protein>
    <recommendedName>
        <fullName evidence="2">Beta-lactamase-related domain-containing protein</fullName>
    </recommendedName>
</protein>
<evidence type="ECO:0000313" key="4">
    <source>
        <dbReference type="Proteomes" id="UP000027866"/>
    </source>
</evidence>
<dbReference type="EMBL" id="JMIX01000004">
    <property type="protein sequence ID" value="KEO96727.1"/>
    <property type="molecule type" value="Genomic_DNA"/>
</dbReference>
<feature type="domain" description="Beta-lactamase-related" evidence="2">
    <location>
        <begin position="85"/>
        <end position="382"/>
    </location>
</feature>
<dbReference type="AlphaFoldDB" id="A0A074NGH5"/>
<dbReference type="KEGG" id="elq:Ga0102493_11619"/>
<dbReference type="OrthoDB" id="9814204at2"/>
<comment type="caution">
    <text evidence="3">The sequence shown here is derived from an EMBL/GenBank/DDBJ whole genome shotgun (WGS) entry which is preliminary data.</text>
</comment>
<dbReference type="PATRIC" id="fig|39960.10.peg.2870"/>
<dbReference type="Pfam" id="PF00144">
    <property type="entry name" value="Beta-lactamase"/>
    <property type="match status" value="1"/>
</dbReference>
<feature type="chain" id="PRO_5001697658" description="Beta-lactamase-related domain-containing protein" evidence="1">
    <location>
        <begin position="19"/>
        <end position="398"/>
    </location>
</feature>
<organism evidence="3 4">
    <name type="scientific">Erythrobacter litoralis</name>
    <dbReference type="NCBI Taxonomy" id="39960"/>
    <lineage>
        <taxon>Bacteria</taxon>
        <taxon>Pseudomonadati</taxon>
        <taxon>Pseudomonadota</taxon>
        <taxon>Alphaproteobacteria</taxon>
        <taxon>Sphingomonadales</taxon>
        <taxon>Erythrobacteraceae</taxon>
        <taxon>Erythrobacter/Porphyrobacter group</taxon>
        <taxon>Erythrobacter</taxon>
    </lineage>
</organism>
<proteinExistence type="predicted"/>
<reference evidence="3 4" key="1">
    <citation type="submission" date="2014-04" db="EMBL/GenBank/DDBJ databases">
        <title>A comprehensive comparison of genomes of Erythrobacter spp. Strains.</title>
        <authorList>
            <person name="Zheng Q."/>
        </authorList>
    </citation>
    <scope>NUCLEOTIDE SEQUENCE [LARGE SCALE GENOMIC DNA]</scope>
    <source>
        <strain evidence="3 4">DSM 8509</strain>
    </source>
</reference>
<sequence>MRPSLVALSLAVLAVPLAAEDDPLFERRWQSVLAGGYEPLTIPVDWYDPVAEVEGAPSPVATVTPQEAGIAPTALAAAAVWAEAQNSTALLVARDGNLVFERYWQGSGRDTRFNPQSMSKTVLALLMGIAIERGEVTSVDDPVSDYLTEWAGEKRGAITLRQMLHMASGLEQGDDGYGYEVTPENPVVRHSLGSDYTRLPLSLEPVAAPGETFDYNNNVNQLLGIVLERAGGADYEALLSERLWKPLGLADAAMPLDREGGMAITSCCILSRAVDWLRIGELFVNRGRHDGKQVVPEDWIEEMLEPSPGYPGYGYQVWTGNQQIGGERPPRVPLVPWQSEAFAAERVVLLHGHGGQRVYAMPDKRLVIVRAARQWPESWDDALLPNVIWRGTSAKGET</sequence>
<feature type="signal peptide" evidence="1">
    <location>
        <begin position="1"/>
        <end position="18"/>
    </location>
</feature>
<evidence type="ECO:0000259" key="2">
    <source>
        <dbReference type="Pfam" id="PF00144"/>
    </source>
</evidence>